<dbReference type="AlphaFoldDB" id="A0A1Y2D366"/>
<evidence type="ECO:0000313" key="6">
    <source>
        <dbReference type="EMBL" id="ORY53700.1"/>
    </source>
</evidence>
<keyword evidence="7" id="KW-1185">Reference proteome</keyword>
<dbReference type="EMBL" id="MCGO01000001">
    <property type="protein sequence ID" value="ORY53700.1"/>
    <property type="molecule type" value="Genomic_DNA"/>
</dbReference>
<keyword evidence="3 5" id="KW-1133">Transmembrane helix</keyword>
<dbReference type="Pfam" id="PF06726">
    <property type="entry name" value="BC10"/>
    <property type="match status" value="1"/>
</dbReference>
<dbReference type="PANTHER" id="PTHR13259:SF1">
    <property type="entry name" value="BLADDER CANCER-ASSOCIATED PROTEIN"/>
    <property type="match status" value="1"/>
</dbReference>
<comment type="caution">
    <text evidence="6">The sequence shown here is derived from an EMBL/GenBank/DDBJ whole genome shotgun (WGS) entry which is preliminary data.</text>
</comment>
<sequence>MVDCLKVFLVLLLAPLPTAPTIFLLALLMSMVLEHQPCPYCSLLIMLVLRTTHTFYGSGDDHKGFGATTSWLDTRFILQPKLQNMIWRDNQTDAVSRGLIPDIVIHAPQAVL</sequence>
<dbReference type="InterPro" id="IPR009598">
    <property type="entry name" value="BCALP"/>
</dbReference>
<dbReference type="SMART" id="SM01396">
    <property type="entry name" value="BC10"/>
    <property type="match status" value="1"/>
</dbReference>
<dbReference type="GO" id="GO:0016020">
    <property type="term" value="C:membrane"/>
    <property type="evidence" value="ECO:0007669"/>
    <property type="project" value="UniProtKB-SubCell"/>
</dbReference>
<accession>A0A1Y2D366</accession>
<reference evidence="6 7" key="1">
    <citation type="submission" date="2016-07" db="EMBL/GenBank/DDBJ databases">
        <title>Pervasive Adenine N6-methylation of Active Genes in Fungi.</title>
        <authorList>
            <consortium name="DOE Joint Genome Institute"/>
            <person name="Mondo S.J."/>
            <person name="Dannebaum R.O."/>
            <person name="Kuo R.C."/>
            <person name="Labutti K."/>
            <person name="Haridas S."/>
            <person name="Kuo A."/>
            <person name="Salamov A."/>
            <person name="Ahrendt S.R."/>
            <person name="Lipzen A."/>
            <person name="Sullivan W."/>
            <person name="Andreopoulos W.B."/>
            <person name="Clum A."/>
            <person name="Lindquist E."/>
            <person name="Daum C."/>
            <person name="Ramamoorthy G.K."/>
            <person name="Gryganskyi A."/>
            <person name="Culley D."/>
            <person name="Magnuson J.K."/>
            <person name="James T.Y."/>
            <person name="O'Malley M.A."/>
            <person name="Stajich J.E."/>
            <person name="Spatafora J.W."/>
            <person name="Visel A."/>
            <person name="Grigoriev I.V."/>
        </authorList>
    </citation>
    <scope>NUCLEOTIDE SEQUENCE [LARGE SCALE GENOMIC DNA]</scope>
    <source>
        <strain evidence="6 7">JEL800</strain>
    </source>
</reference>
<proteinExistence type="predicted"/>
<keyword evidence="4 5" id="KW-0472">Membrane</keyword>
<feature type="transmembrane region" description="Helical" evidence="5">
    <location>
        <begin position="7"/>
        <end position="33"/>
    </location>
</feature>
<dbReference type="Proteomes" id="UP000193642">
    <property type="component" value="Unassembled WGS sequence"/>
</dbReference>
<name>A0A1Y2D366_9FUNG</name>
<evidence type="ECO:0000313" key="7">
    <source>
        <dbReference type="Proteomes" id="UP000193642"/>
    </source>
</evidence>
<evidence type="ECO:0000256" key="1">
    <source>
        <dbReference type="ARBA" id="ARBA00004370"/>
    </source>
</evidence>
<organism evidence="6 7">
    <name type="scientific">Rhizoclosmatium globosum</name>
    <dbReference type="NCBI Taxonomy" id="329046"/>
    <lineage>
        <taxon>Eukaryota</taxon>
        <taxon>Fungi</taxon>
        <taxon>Fungi incertae sedis</taxon>
        <taxon>Chytridiomycota</taxon>
        <taxon>Chytridiomycota incertae sedis</taxon>
        <taxon>Chytridiomycetes</taxon>
        <taxon>Chytridiales</taxon>
        <taxon>Chytriomycetaceae</taxon>
        <taxon>Rhizoclosmatium</taxon>
    </lineage>
</organism>
<dbReference type="OrthoDB" id="2145075at2759"/>
<evidence type="ECO:0000256" key="2">
    <source>
        <dbReference type="ARBA" id="ARBA00022692"/>
    </source>
</evidence>
<evidence type="ECO:0000256" key="5">
    <source>
        <dbReference type="SAM" id="Phobius"/>
    </source>
</evidence>
<protein>
    <submittedName>
        <fullName evidence="6">Uncharacterized protein</fullName>
    </submittedName>
</protein>
<evidence type="ECO:0000256" key="4">
    <source>
        <dbReference type="ARBA" id="ARBA00023136"/>
    </source>
</evidence>
<evidence type="ECO:0000256" key="3">
    <source>
        <dbReference type="ARBA" id="ARBA00022989"/>
    </source>
</evidence>
<gene>
    <name evidence="6" type="ORF">BCR33DRAFT_711054</name>
</gene>
<keyword evidence="2 5" id="KW-0812">Transmembrane</keyword>
<comment type="subcellular location">
    <subcellularLocation>
        <location evidence="1">Membrane</location>
    </subcellularLocation>
</comment>
<dbReference type="PANTHER" id="PTHR13259">
    <property type="entry name" value="BLADDER CANCER 10 KD PROTEIN HOMOLOG"/>
    <property type="match status" value="1"/>
</dbReference>